<dbReference type="PROSITE" id="PS51502">
    <property type="entry name" value="S_R_A_B_BARREL"/>
    <property type="match status" value="1"/>
</dbReference>
<dbReference type="Proteomes" id="UP000265663">
    <property type="component" value="Unassembled WGS sequence"/>
</dbReference>
<sequence length="114" mass="13178">MYLQQPAKMPKIMRLTLFKLPDQELVKSAIEMYNSLAQDAKKDGKQYIKLAQANAAHEDDRSQGYTLMARCIFDSVDDMNYYDKEDEAHLKIKSQFKDKVTAPPLVLYTDYHGP</sequence>
<evidence type="ECO:0000313" key="2">
    <source>
        <dbReference type="EMBL" id="RMZ74611.1"/>
    </source>
</evidence>
<dbReference type="SUPFAM" id="SSF54909">
    <property type="entry name" value="Dimeric alpha+beta barrel"/>
    <property type="match status" value="1"/>
</dbReference>
<dbReference type="Gene3D" id="3.30.70.100">
    <property type="match status" value="1"/>
</dbReference>
<dbReference type="OrthoDB" id="3830014at2759"/>
<keyword evidence="3" id="KW-1185">Reference proteome</keyword>
<evidence type="ECO:0000259" key="1">
    <source>
        <dbReference type="PROSITE" id="PS51502"/>
    </source>
</evidence>
<evidence type="ECO:0000313" key="3">
    <source>
        <dbReference type="Proteomes" id="UP000265663"/>
    </source>
</evidence>
<proteinExistence type="predicted"/>
<dbReference type="AlphaFoldDB" id="A0A3M7MJC0"/>
<name>A0A3M7MJC0_9PLEO</name>
<accession>A0A3M7MJC0</accession>
<organism evidence="2 3">
    <name type="scientific">Pyrenophora seminiperda CCB06</name>
    <dbReference type="NCBI Taxonomy" id="1302712"/>
    <lineage>
        <taxon>Eukaryota</taxon>
        <taxon>Fungi</taxon>
        <taxon>Dikarya</taxon>
        <taxon>Ascomycota</taxon>
        <taxon>Pezizomycotina</taxon>
        <taxon>Dothideomycetes</taxon>
        <taxon>Pleosporomycetidae</taxon>
        <taxon>Pleosporales</taxon>
        <taxon>Pleosporineae</taxon>
        <taxon>Pleosporaceae</taxon>
        <taxon>Pyrenophora</taxon>
    </lineage>
</organism>
<dbReference type="Pfam" id="PF07876">
    <property type="entry name" value="Dabb"/>
    <property type="match status" value="1"/>
</dbReference>
<dbReference type="InterPro" id="IPR011008">
    <property type="entry name" value="Dimeric_a/b-barrel"/>
</dbReference>
<dbReference type="SMART" id="SM00886">
    <property type="entry name" value="Dabb"/>
    <property type="match status" value="1"/>
</dbReference>
<protein>
    <submittedName>
        <fullName evidence="2">Stress responsive a b barrel domain-containing</fullName>
    </submittedName>
</protein>
<dbReference type="InterPro" id="IPR013097">
    <property type="entry name" value="Dabb"/>
</dbReference>
<reference evidence="2 3" key="1">
    <citation type="journal article" date="2014" name="PLoS ONE">
        <title>De novo Genome Assembly of the Fungal Plant Pathogen Pyrenophora semeniperda.</title>
        <authorList>
            <person name="Soliai M.M."/>
            <person name="Meyer S.E."/>
            <person name="Udall J.A."/>
            <person name="Elzinga D.E."/>
            <person name="Hermansen R.A."/>
            <person name="Bodily P.M."/>
            <person name="Hart A.A."/>
            <person name="Coleman C.E."/>
        </authorList>
    </citation>
    <scope>NUCLEOTIDE SEQUENCE [LARGE SCALE GENOMIC DNA]</scope>
    <source>
        <strain evidence="2 3">CCB06</strain>
        <tissue evidence="2">Mycelium</tissue>
    </source>
</reference>
<feature type="domain" description="Stress-response A/B barrel" evidence="1">
    <location>
        <begin position="12"/>
        <end position="109"/>
    </location>
</feature>
<gene>
    <name evidence="2" type="ORF">GMOD_00003671</name>
</gene>
<dbReference type="EMBL" id="KE747844">
    <property type="protein sequence ID" value="RMZ74611.1"/>
    <property type="molecule type" value="Genomic_DNA"/>
</dbReference>